<gene>
    <name evidence="2" type="ORF">ONZ51_g13233</name>
</gene>
<dbReference type="EMBL" id="JAPEVG010001057">
    <property type="protein sequence ID" value="KAJ8454087.1"/>
    <property type="molecule type" value="Genomic_DNA"/>
</dbReference>
<evidence type="ECO:0000313" key="3">
    <source>
        <dbReference type="Proteomes" id="UP001215151"/>
    </source>
</evidence>
<feature type="compositionally biased region" description="Basic and acidic residues" evidence="1">
    <location>
        <begin position="127"/>
        <end position="139"/>
    </location>
</feature>
<keyword evidence="3" id="KW-1185">Reference proteome</keyword>
<feature type="compositionally biased region" description="Polar residues" evidence="1">
    <location>
        <begin position="41"/>
        <end position="53"/>
    </location>
</feature>
<feature type="region of interest" description="Disordered" evidence="1">
    <location>
        <begin position="1"/>
        <end position="61"/>
    </location>
</feature>
<evidence type="ECO:0000313" key="2">
    <source>
        <dbReference type="EMBL" id="KAJ8454087.1"/>
    </source>
</evidence>
<name>A0AAD7X4T0_9APHY</name>
<accession>A0AAD7X4T0</accession>
<protein>
    <submittedName>
        <fullName evidence="2">Uncharacterized protein</fullName>
    </submittedName>
</protein>
<reference evidence="2" key="1">
    <citation type="submission" date="2022-11" db="EMBL/GenBank/DDBJ databases">
        <title>Genome Sequence of Cubamyces cubensis.</title>
        <authorList>
            <person name="Buettner E."/>
        </authorList>
    </citation>
    <scope>NUCLEOTIDE SEQUENCE</scope>
    <source>
        <strain evidence="2">MPL-01</strain>
    </source>
</reference>
<dbReference type="Proteomes" id="UP001215151">
    <property type="component" value="Unassembled WGS sequence"/>
</dbReference>
<evidence type="ECO:0000256" key="1">
    <source>
        <dbReference type="SAM" id="MobiDB-lite"/>
    </source>
</evidence>
<comment type="caution">
    <text evidence="2">The sequence shown here is derived from an EMBL/GenBank/DDBJ whole genome shotgun (WGS) entry which is preliminary data.</text>
</comment>
<feature type="compositionally biased region" description="Basic and acidic residues" evidence="1">
    <location>
        <begin position="174"/>
        <end position="184"/>
    </location>
</feature>
<dbReference type="AlphaFoldDB" id="A0AAD7X4T0"/>
<proteinExistence type="predicted"/>
<sequence length="191" mass="20310">MASTSAQLPADAGSPRALHPPPNDTLEDDEKLSDVVRPRSPNRSPKSETSSNEEFSRPSREDLPFDISAILSQPVSSQGTRLFRSGVLTMSMRPRVGLSPSGESSDESASESAGPHGSLAAPMSGIHEQREEVSVKSERLSIGVSPGPAVQSPTQPTPPAEVPTTVAVSMGNVHEPRQEVRAKSEWSSVRH</sequence>
<organism evidence="2 3">
    <name type="scientific">Trametes cubensis</name>
    <dbReference type="NCBI Taxonomy" id="1111947"/>
    <lineage>
        <taxon>Eukaryota</taxon>
        <taxon>Fungi</taxon>
        <taxon>Dikarya</taxon>
        <taxon>Basidiomycota</taxon>
        <taxon>Agaricomycotina</taxon>
        <taxon>Agaricomycetes</taxon>
        <taxon>Polyporales</taxon>
        <taxon>Polyporaceae</taxon>
        <taxon>Trametes</taxon>
    </lineage>
</organism>
<feature type="region of interest" description="Disordered" evidence="1">
    <location>
        <begin position="86"/>
        <end position="191"/>
    </location>
</feature>